<sequence length="193" mass="21674">MASASTENLETDETGQYLPATQRPDGTWRKPRRVRPGYVPQEEVPLYESKGKQWVSSKPRLPPGVYEDPAPAKVHVEESKQQLSKASKKNEKRRQKRKEKQDEGESAQVQNGDVEQLRKGVQEVSVSGGAESAPAVQDPQKRIKNLKKKIRQIEELEAKIASGEVAQPSKEQLEKISRKDAFEEELSTLEDGS</sequence>
<dbReference type="OrthoDB" id="21625at2759"/>
<dbReference type="PANTHER" id="PTHR22959">
    <property type="entry name" value="PYM PROTEIN"/>
    <property type="match status" value="1"/>
</dbReference>
<dbReference type="InterPro" id="IPR036348">
    <property type="entry name" value="WIBG_N_sf"/>
</dbReference>
<proteinExistence type="inferred from homology"/>
<dbReference type="FunCoup" id="A0A7M7RH58">
    <property type="interactions" value="1088"/>
</dbReference>
<dbReference type="InterPro" id="IPR039333">
    <property type="entry name" value="PYM1"/>
</dbReference>
<dbReference type="AlphaFoldDB" id="A0A7M7RH58"/>
<accession>A0A7M7RH58</accession>
<dbReference type="RefSeq" id="XP_795301.2">
    <property type="nucleotide sequence ID" value="XM_790208.4"/>
</dbReference>
<dbReference type="GO" id="GO:1903259">
    <property type="term" value="P:exon-exon junction complex disassembly"/>
    <property type="evidence" value="ECO:0000318"/>
    <property type="project" value="GO_Central"/>
</dbReference>
<keyword evidence="5" id="KW-1185">Reference proteome</keyword>
<dbReference type="GO" id="GO:0003723">
    <property type="term" value="F:RNA binding"/>
    <property type="evidence" value="ECO:0000318"/>
    <property type="project" value="GO_Central"/>
</dbReference>
<protein>
    <recommendedName>
        <fullName evidence="3">WIBG Mago-binding domain-containing protein</fullName>
    </recommendedName>
</protein>
<dbReference type="SMART" id="SM01273">
    <property type="entry name" value="Mago-bind"/>
    <property type="match status" value="1"/>
</dbReference>
<evidence type="ECO:0000313" key="4">
    <source>
        <dbReference type="EnsemblMetazoa" id="XP_795301"/>
    </source>
</evidence>
<dbReference type="SUPFAM" id="SSF101931">
    <property type="entry name" value="Pym (Within the bgcn gene intron protein, WIBG), N-terminal domain"/>
    <property type="match status" value="1"/>
</dbReference>
<reference evidence="4" key="2">
    <citation type="submission" date="2021-01" db="UniProtKB">
        <authorList>
            <consortium name="EnsemblMetazoa"/>
        </authorList>
    </citation>
    <scope>IDENTIFICATION</scope>
</reference>
<evidence type="ECO:0000259" key="3">
    <source>
        <dbReference type="SMART" id="SM01273"/>
    </source>
</evidence>
<dbReference type="GeneID" id="590610"/>
<comment type="similarity">
    <text evidence="1">Belongs to the pym family.</text>
</comment>
<name>A0A7M7RH58_STRPU</name>
<dbReference type="KEGG" id="spu:590610"/>
<dbReference type="InParanoid" id="A0A7M7RH58"/>
<dbReference type="GO" id="GO:0005737">
    <property type="term" value="C:cytoplasm"/>
    <property type="evidence" value="ECO:0000318"/>
    <property type="project" value="GO_Central"/>
</dbReference>
<dbReference type="OMA" id="IPGCADS"/>
<dbReference type="PANTHER" id="PTHR22959:SF0">
    <property type="entry name" value="PARTNER OF Y14 AND MAGO"/>
    <property type="match status" value="1"/>
</dbReference>
<evidence type="ECO:0000256" key="1">
    <source>
        <dbReference type="ARBA" id="ARBA00009394"/>
    </source>
</evidence>
<evidence type="ECO:0000313" key="5">
    <source>
        <dbReference type="Proteomes" id="UP000007110"/>
    </source>
</evidence>
<dbReference type="EnsemblMetazoa" id="XM_790208">
    <property type="protein sequence ID" value="XP_795301"/>
    <property type="gene ID" value="LOC590610"/>
</dbReference>
<dbReference type="CTD" id="84305"/>
<organism evidence="4 5">
    <name type="scientific">Strongylocentrotus purpuratus</name>
    <name type="common">Purple sea urchin</name>
    <dbReference type="NCBI Taxonomy" id="7668"/>
    <lineage>
        <taxon>Eukaryota</taxon>
        <taxon>Metazoa</taxon>
        <taxon>Echinodermata</taxon>
        <taxon>Eleutherozoa</taxon>
        <taxon>Echinozoa</taxon>
        <taxon>Echinoidea</taxon>
        <taxon>Euechinoidea</taxon>
        <taxon>Echinacea</taxon>
        <taxon>Camarodonta</taxon>
        <taxon>Echinidea</taxon>
        <taxon>Strongylocentrotidae</taxon>
        <taxon>Strongylocentrotus</taxon>
    </lineage>
</organism>
<evidence type="ECO:0000256" key="2">
    <source>
        <dbReference type="SAM" id="MobiDB-lite"/>
    </source>
</evidence>
<dbReference type="Pfam" id="PF09282">
    <property type="entry name" value="Mago-bind"/>
    <property type="match status" value="1"/>
</dbReference>
<dbReference type="GO" id="GO:0035145">
    <property type="term" value="C:exon-exon junction complex"/>
    <property type="evidence" value="ECO:0000318"/>
    <property type="project" value="GO_Central"/>
</dbReference>
<feature type="domain" description="WIBG Mago-binding" evidence="3">
    <location>
        <begin position="14"/>
        <end position="40"/>
    </location>
</feature>
<dbReference type="Proteomes" id="UP000007110">
    <property type="component" value="Unassembled WGS sequence"/>
</dbReference>
<reference evidence="5" key="1">
    <citation type="submission" date="2015-02" db="EMBL/GenBank/DDBJ databases">
        <title>Genome sequencing for Strongylocentrotus purpuratus.</title>
        <authorList>
            <person name="Murali S."/>
            <person name="Liu Y."/>
            <person name="Vee V."/>
            <person name="English A."/>
            <person name="Wang M."/>
            <person name="Skinner E."/>
            <person name="Han Y."/>
            <person name="Muzny D.M."/>
            <person name="Worley K.C."/>
            <person name="Gibbs R.A."/>
        </authorList>
    </citation>
    <scope>NUCLEOTIDE SEQUENCE</scope>
</reference>
<feature type="compositionally biased region" description="Basic residues" evidence="2">
    <location>
        <begin position="86"/>
        <end position="98"/>
    </location>
</feature>
<feature type="region of interest" description="Disordered" evidence="2">
    <location>
        <begin position="1"/>
        <end position="143"/>
    </location>
</feature>
<dbReference type="InterPro" id="IPR015362">
    <property type="entry name" value="WIBG_mago-bd"/>
</dbReference>